<dbReference type="InterPro" id="IPR037143">
    <property type="entry name" value="4-PPantetheinyl_Trfase_dom_sf"/>
</dbReference>
<evidence type="ECO:0000313" key="3">
    <source>
        <dbReference type="Proteomes" id="UP001321804"/>
    </source>
</evidence>
<reference evidence="2 3" key="1">
    <citation type="journal article" date="2023" name="Microbiol. Spectr.">
        <title>Symbiosis of Carpenter Bees with Uncharacterized Lactic Acid Bacteria Showing NAD Auxotrophy.</title>
        <authorList>
            <person name="Kawasaki S."/>
            <person name="Ozawa K."/>
            <person name="Mori T."/>
            <person name="Yamamoto A."/>
            <person name="Ito M."/>
            <person name="Ohkuma M."/>
            <person name="Sakamoto M."/>
            <person name="Matsutani M."/>
        </authorList>
    </citation>
    <scope>NUCLEOTIDE SEQUENCE [LARGE SCALE GENOMIC DNA]</scope>
    <source>
        <strain evidence="2 3">KimC2</strain>
    </source>
</reference>
<accession>A0AAU9D620</accession>
<dbReference type="KEGG" id="xak:KIMC2_07990"/>
<gene>
    <name evidence="2" type="ORF">KIMC2_07990</name>
</gene>
<dbReference type="Proteomes" id="UP001321804">
    <property type="component" value="Chromosome"/>
</dbReference>
<organism evidence="2 3">
    <name type="scientific">Xylocopilactobacillus apis</name>
    <dbReference type="NCBI Taxonomy" id="2932183"/>
    <lineage>
        <taxon>Bacteria</taxon>
        <taxon>Bacillati</taxon>
        <taxon>Bacillota</taxon>
        <taxon>Bacilli</taxon>
        <taxon>Lactobacillales</taxon>
        <taxon>Lactobacillaceae</taxon>
        <taxon>Xylocopilactobacillus</taxon>
    </lineage>
</organism>
<evidence type="ECO:0000259" key="1">
    <source>
        <dbReference type="PROSITE" id="PS50113"/>
    </source>
</evidence>
<proteinExistence type="predicted"/>
<evidence type="ECO:0000313" key="2">
    <source>
        <dbReference type="EMBL" id="BDR56237.1"/>
    </source>
</evidence>
<dbReference type="GO" id="GO:0000287">
    <property type="term" value="F:magnesium ion binding"/>
    <property type="evidence" value="ECO:0007669"/>
    <property type="project" value="InterPro"/>
</dbReference>
<dbReference type="Gene3D" id="3.90.470.20">
    <property type="entry name" value="4'-phosphopantetheinyl transferase domain"/>
    <property type="match status" value="1"/>
</dbReference>
<dbReference type="PROSITE" id="PS50113">
    <property type="entry name" value="PAC"/>
    <property type="match status" value="1"/>
</dbReference>
<dbReference type="EMBL" id="AP026801">
    <property type="protein sequence ID" value="BDR56237.1"/>
    <property type="molecule type" value="Genomic_DNA"/>
</dbReference>
<dbReference type="AlphaFoldDB" id="A0AAU9D620"/>
<protein>
    <recommendedName>
        <fullName evidence="1">PAC domain-containing protein</fullName>
    </recommendedName>
</protein>
<sequence length="44" mass="5202">MIYGIGVDITELKQIQKLFQKFGNKFVDRILTSEEKKIFTLLVR</sequence>
<name>A0AAU9D620_9LACO</name>
<dbReference type="SUPFAM" id="SSF56214">
    <property type="entry name" value="4'-phosphopantetheinyl transferase"/>
    <property type="match status" value="1"/>
</dbReference>
<dbReference type="GO" id="GO:0008897">
    <property type="term" value="F:holo-[acyl-carrier-protein] synthase activity"/>
    <property type="evidence" value="ECO:0007669"/>
    <property type="project" value="InterPro"/>
</dbReference>
<dbReference type="InterPro" id="IPR000700">
    <property type="entry name" value="PAS-assoc_C"/>
</dbReference>
<keyword evidence="3" id="KW-1185">Reference proteome</keyword>
<feature type="domain" description="PAC" evidence="1">
    <location>
        <begin position="1"/>
        <end position="21"/>
    </location>
</feature>